<feature type="transmembrane region" description="Helical" evidence="2">
    <location>
        <begin position="88"/>
        <end position="111"/>
    </location>
</feature>
<evidence type="ECO:0000256" key="2">
    <source>
        <dbReference type="SAM" id="Phobius"/>
    </source>
</evidence>
<feature type="transmembrane region" description="Helical" evidence="2">
    <location>
        <begin position="220"/>
        <end position="247"/>
    </location>
</feature>
<dbReference type="Proteomes" id="UP000789405">
    <property type="component" value="Unassembled WGS sequence"/>
</dbReference>
<evidence type="ECO:0000313" key="4">
    <source>
        <dbReference type="Proteomes" id="UP000789405"/>
    </source>
</evidence>
<feature type="region of interest" description="Disordered" evidence="1">
    <location>
        <begin position="1"/>
        <end position="29"/>
    </location>
</feature>
<keyword evidence="2" id="KW-0812">Transmembrane</keyword>
<proteinExistence type="predicted"/>
<comment type="caution">
    <text evidence="3">The sequence shown here is derived from an EMBL/GenBank/DDBJ whole genome shotgun (WGS) entry which is preliminary data.</text>
</comment>
<keyword evidence="4" id="KW-1185">Reference proteome</keyword>
<dbReference type="OrthoDB" id="2372055at2759"/>
<evidence type="ECO:0000256" key="1">
    <source>
        <dbReference type="SAM" id="MobiDB-lite"/>
    </source>
</evidence>
<gene>
    <name evidence="3" type="ORF">DERYTH_LOCUS11346</name>
</gene>
<dbReference type="EMBL" id="CAJVPY010006971">
    <property type="protein sequence ID" value="CAG8672865.1"/>
    <property type="molecule type" value="Genomic_DNA"/>
</dbReference>
<dbReference type="AlphaFoldDB" id="A0A9N9EDE5"/>
<reference evidence="3" key="1">
    <citation type="submission" date="2021-06" db="EMBL/GenBank/DDBJ databases">
        <authorList>
            <person name="Kallberg Y."/>
            <person name="Tangrot J."/>
            <person name="Rosling A."/>
        </authorList>
    </citation>
    <scope>NUCLEOTIDE SEQUENCE</scope>
    <source>
        <strain evidence="3">MA453B</strain>
    </source>
</reference>
<organism evidence="3 4">
    <name type="scientific">Dentiscutata erythropus</name>
    <dbReference type="NCBI Taxonomy" id="1348616"/>
    <lineage>
        <taxon>Eukaryota</taxon>
        <taxon>Fungi</taxon>
        <taxon>Fungi incertae sedis</taxon>
        <taxon>Mucoromycota</taxon>
        <taxon>Glomeromycotina</taxon>
        <taxon>Glomeromycetes</taxon>
        <taxon>Diversisporales</taxon>
        <taxon>Gigasporaceae</taxon>
        <taxon>Dentiscutata</taxon>
    </lineage>
</organism>
<keyword evidence="2" id="KW-1133">Transmembrane helix</keyword>
<feature type="transmembrane region" description="Helical" evidence="2">
    <location>
        <begin position="117"/>
        <end position="137"/>
    </location>
</feature>
<keyword evidence="2" id="KW-0472">Membrane</keyword>
<accession>A0A9N9EDE5</accession>
<name>A0A9N9EDE5_9GLOM</name>
<protein>
    <submittedName>
        <fullName evidence="3">6745_t:CDS:1</fullName>
    </submittedName>
</protein>
<sequence length="269" mass="30405">MTQTNNAIQKKSISSQNTKFPTIPLSSPPSYDDVIRSQVGPFGSSSSYSNILNREVSECRYTFTPRIIRKQPRGIKLFFAPLQDSKNWAALIYLILWNLPYSCFCFGWVIGTFVGSVASLIFPPVGYVLLLFSVYSWRMLGRFEIAILNSISSDNSATIKRKSLPSITKVTPIYLYSSLSSTNYQIPVRLNQTGRFENLFLLLKDTFTVRTVVYFTFTKFVMSIVTFTLTVTLLALGVSFILCLFPLCLRICGQLVDIEAKLARKILLD</sequence>
<evidence type="ECO:0000313" key="3">
    <source>
        <dbReference type="EMBL" id="CAG8672865.1"/>
    </source>
</evidence>